<protein>
    <recommendedName>
        <fullName evidence="2">J domain-containing protein</fullName>
    </recommendedName>
</protein>
<feature type="transmembrane region" description="Helical" evidence="1">
    <location>
        <begin position="56"/>
        <end position="78"/>
    </location>
</feature>
<dbReference type="Pfam" id="PF00226">
    <property type="entry name" value="DnaJ"/>
    <property type="match status" value="1"/>
</dbReference>
<dbReference type="SMART" id="SM00271">
    <property type="entry name" value="DnaJ"/>
    <property type="match status" value="1"/>
</dbReference>
<evidence type="ECO:0000313" key="3">
    <source>
        <dbReference type="EMBL" id="VAW89101.1"/>
    </source>
</evidence>
<dbReference type="SUPFAM" id="SSF46565">
    <property type="entry name" value="Chaperone J-domain"/>
    <property type="match status" value="1"/>
</dbReference>
<accession>A0A3B0ZC14</accession>
<evidence type="ECO:0000256" key="1">
    <source>
        <dbReference type="SAM" id="Phobius"/>
    </source>
</evidence>
<dbReference type="Gene3D" id="1.10.287.110">
    <property type="entry name" value="DnaJ domain"/>
    <property type="match status" value="1"/>
</dbReference>
<name>A0A3B0ZC14_9ZZZZ</name>
<dbReference type="PROSITE" id="PS50076">
    <property type="entry name" value="DNAJ_2"/>
    <property type="match status" value="1"/>
</dbReference>
<keyword evidence="1" id="KW-1133">Transmembrane helix</keyword>
<keyword evidence="1" id="KW-0472">Membrane</keyword>
<reference evidence="3" key="1">
    <citation type="submission" date="2018-06" db="EMBL/GenBank/DDBJ databases">
        <authorList>
            <person name="Zhirakovskaya E."/>
        </authorList>
    </citation>
    <scope>NUCLEOTIDE SEQUENCE</scope>
</reference>
<proteinExistence type="predicted"/>
<sequence length="165" mass="18564">MTRLFLIIPLLIALYFALRWFARAKVDDARRAIKMAIFCILLALLVFLAVTGKLNWLFAAAVAAYPIIRKIWGGWRIFRWLKGAKKSQQNNAKGTPIKPNHSGMTFENAYAALKLEPGASREQITTAHRKLMSQAHPDRGGSDQQAQQLNAAKEFLIKQLDDQSA</sequence>
<feature type="domain" description="J" evidence="2">
    <location>
        <begin position="108"/>
        <end position="165"/>
    </location>
</feature>
<dbReference type="InterPro" id="IPR036869">
    <property type="entry name" value="J_dom_sf"/>
</dbReference>
<dbReference type="EMBL" id="UOFP01000253">
    <property type="protein sequence ID" value="VAW89101.1"/>
    <property type="molecule type" value="Genomic_DNA"/>
</dbReference>
<dbReference type="AlphaFoldDB" id="A0A3B0ZC14"/>
<organism evidence="3">
    <name type="scientific">hydrothermal vent metagenome</name>
    <dbReference type="NCBI Taxonomy" id="652676"/>
    <lineage>
        <taxon>unclassified sequences</taxon>
        <taxon>metagenomes</taxon>
        <taxon>ecological metagenomes</taxon>
    </lineage>
</organism>
<dbReference type="InterPro" id="IPR001623">
    <property type="entry name" value="DnaJ_domain"/>
</dbReference>
<feature type="transmembrane region" description="Helical" evidence="1">
    <location>
        <begin position="33"/>
        <end position="50"/>
    </location>
</feature>
<dbReference type="CDD" id="cd06257">
    <property type="entry name" value="DnaJ"/>
    <property type="match status" value="1"/>
</dbReference>
<evidence type="ECO:0000259" key="2">
    <source>
        <dbReference type="PROSITE" id="PS50076"/>
    </source>
</evidence>
<gene>
    <name evidence="3" type="ORF">MNBD_GAMMA18-1968</name>
</gene>
<feature type="transmembrane region" description="Helical" evidence="1">
    <location>
        <begin position="6"/>
        <end position="21"/>
    </location>
</feature>
<keyword evidence="1" id="KW-0812">Transmembrane</keyword>